<evidence type="ECO:0000259" key="8">
    <source>
        <dbReference type="Pfam" id="PF23559"/>
    </source>
</evidence>
<feature type="domain" description="Disease resistance R13L4/SHOC-2-like LRR" evidence="9">
    <location>
        <begin position="584"/>
        <end position="817"/>
    </location>
</feature>
<protein>
    <submittedName>
        <fullName evidence="10">Disease resistance protein</fullName>
    </submittedName>
</protein>
<dbReference type="AlphaFoldDB" id="A0AAD7Q7L7"/>
<dbReference type="KEGG" id="qsa:O6P43_006147"/>
<keyword evidence="2" id="KW-0547">Nucleotide-binding</keyword>
<keyword evidence="3" id="KW-0611">Plant defense</keyword>
<dbReference type="Gene3D" id="1.20.5.4130">
    <property type="match status" value="1"/>
</dbReference>
<dbReference type="Pfam" id="PF00931">
    <property type="entry name" value="NB-ARC"/>
    <property type="match status" value="1"/>
</dbReference>
<dbReference type="EMBL" id="JARAOO010000003">
    <property type="protein sequence ID" value="KAJ7976355.1"/>
    <property type="molecule type" value="Genomic_DNA"/>
</dbReference>
<dbReference type="SUPFAM" id="SSF52540">
    <property type="entry name" value="P-loop containing nucleoside triphosphate hydrolases"/>
    <property type="match status" value="1"/>
</dbReference>
<keyword evidence="5" id="KW-0175">Coiled coil</keyword>
<feature type="domain" description="Disease resistance N-terminal" evidence="7">
    <location>
        <begin position="6"/>
        <end position="93"/>
    </location>
</feature>
<dbReference type="PANTHER" id="PTHR36766:SF42">
    <property type="entry name" value="NB-ARC DOMAIN DISEASE RESISTANCE PROTEIN"/>
    <property type="match status" value="1"/>
</dbReference>
<dbReference type="Pfam" id="PF18052">
    <property type="entry name" value="Rx_N"/>
    <property type="match status" value="1"/>
</dbReference>
<dbReference type="InterPro" id="IPR038005">
    <property type="entry name" value="RX-like_CC"/>
</dbReference>
<evidence type="ECO:0000256" key="2">
    <source>
        <dbReference type="ARBA" id="ARBA00022741"/>
    </source>
</evidence>
<dbReference type="InterPro" id="IPR036388">
    <property type="entry name" value="WH-like_DNA-bd_sf"/>
</dbReference>
<dbReference type="GO" id="GO:0006952">
    <property type="term" value="P:defense response"/>
    <property type="evidence" value="ECO:0007669"/>
    <property type="project" value="UniProtKB-KW"/>
</dbReference>
<dbReference type="InterPro" id="IPR058922">
    <property type="entry name" value="WHD_DRP"/>
</dbReference>
<dbReference type="Proteomes" id="UP001163823">
    <property type="component" value="Chromosome 3"/>
</dbReference>
<evidence type="ECO:0000259" key="6">
    <source>
        <dbReference type="Pfam" id="PF00931"/>
    </source>
</evidence>
<dbReference type="FunFam" id="3.40.50.300:FF:001091">
    <property type="entry name" value="Probable disease resistance protein At1g61300"/>
    <property type="match status" value="1"/>
</dbReference>
<evidence type="ECO:0000313" key="11">
    <source>
        <dbReference type="Proteomes" id="UP001163823"/>
    </source>
</evidence>
<dbReference type="InterPro" id="IPR002182">
    <property type="entry name" value="NB-ARC"/>
</dbReference>
<feature type="coiled-coil region" evidence="5">
    <location>
        <begin position="31"/>
        <end position="85"/>
    </location>
</feature>
<dbReference type="GO" id="GO:0043531">
    <property type="term" value="F:ADP binding"/>
    <property type="evidence" value="ECO:0007669"/>
    <property type="project" value="InterPro"/>
</dbReference>
<evidence type="ECO:0000256" key="1">
    <source>
        <dbReference type="ARBA" id="ARBA00022737"/>
    </source>
</evidence>
<dbReference type="FunFam" id="1.10.10.10:FF:000322">
    <property type="entry name" value="Probable disease resistance protein At1g63360"/>
    <property type="match status" value="1"/>
</dbReference>
<dbReference type="Gene3D" id="1.10.8.430">
    <property type="entry name" value="Helical domain of apoptotic protease-activating factors"/>
    <property type="match status" value="1"/>
</dbReference>
<feature type="domain" description="Disease resistance protein winged helix" evidence="8">
    <location>
        <begin position="431"/>
        <end position="502"/>
    </location>
</feature>
<dbReference type="SUPFAM" id="SSF52058">
    <property type="entry name" value="L domain-like"/>
    <property type="match status" value="2"/>
</dbReference>
<sequence>MVEALLQIALENLVSFLQKSLGMIWGVNEEMEKLSSAITTIKAVLEDAEEKQITDRAIKNWLRKLKDATNELDNILEECSREAIRLEYQAENSARSSNKFVETSCLSSIHPNNILFSYRIGKRMKKINKRLDEIAQERTKFHLCQAVVERRAEIPEWRQTSSIICQPQVYGREWDKEKIVEFLVGHASSSPQDLSIYTIVGLGGLGKTTLTQLVFNDERVAGNFELKIWVCVSEDFSLKRVMRSIIESTSNKKEEEGLDLDLLQRRLQEILKSKRYLLVLDDVWNEDQEKWDRLKYVLACGSKGASILVTTRLAKVASVMGTVPPLYLSCLSEDDCWSLFKQRAFGPEREEHETLLAIGKEIVRRCGGVPLAAKALGSLLRFKREEREWLIVKESELWNLPQDEYSVLPALRLSYFNLSLKLRQCFAYCAIFVKDEILYKEKLIHLWMANGFISSNGILGPEEVGNDVCAELCLRSLFQEVRRDALGDIISFKMHDLVHDLAQSVMEDECRVVEDGNLSNLSRGIHHLRSLNEPLNVGVLTKGEYLRTILLESNLRKTFCYKSFDSPAFRSLRALTARPLKWSSITIGNLIHLRYLNLSTTEIRTLPKSIYSLWNLQTLILQGCIRLHSLPKQLRRLRNLRHLDIRRCYSLSKMPPKIGELTPKNIKYFHCGAMDAKDANLVAKTGLRDLSLSWSWWWTSNGETEYVTSTMIDADHDQILDALQPPPNLMSLTIQNYRGVVFPNWMRNIVSALKNLARIELGSFINCLGHVPLGKLPHLRSLDMHGMRHLRYIDNETYDCLGERAFPSLEVLKLNNLPNLERLLRDDGATVDDRQIIFPRLSKLYISSTSKLVLPRLPSVRYLFISGCNGEAEELLRSISNCYCLTTLKLQHCRNVSFPDGMMRGLTCLKELDVHWFGKLLVLPNELIHLTALQKLEISACDELESFPEQGLQGLISLQTLRISSCCRLKSLSEGFQHLTSLQKLQISYCPELIGLPNSNCHLTSSLKELDISYCVGLQSLSEQALQGLTSLQTLRISKCPKLKFLSEGFRHLTSLQNLEICSCPELLALPNSTCQLTSLCSLTISNDLNLHSKLPEGFQCIPSLQILKLSFLRDLTSLPDCLGDLTSLQQLEISYCPKLVYLPMSIQRLTKLQVLKFNQAYNPELLKRCKKETGERLAQDSSYSRCQLQSMAYLYLVASIRQRC</sequence>
<dbReference type="Pfam" id="PF23598">
    <property type="entry name" value="LRR_14"/>
    <property type="match status" value="1"/>
</dbReference>
<comment type="caution">
    <text evidence="10">The sequence shown here is derived from an EMBL/GenBank/DDBJ whole genome shotgun (WGS) entry which is preliminary data.</text>
</comment>
<dbReference type="PRINTS" id="PR00364">
    <property type="entry name" value="DISEASERSIST"/>
</dbReference>
<evidence type="ECO:0000313" key="10">
    <source>
        <dbReference type="EMBL" id="KAJ7976355.1"/>
    </source>
</evidence>
<keyword evidence="11" id="KW-1185">Reference proteome</keyword>
<dbReference type="InterPro" id="IPR055414">
    <property type="entry name" value="LRR_R13L4/SHOC2-like"/>
</dbReference>
<evidence type="ECO:0000259" key="7">
    <source>
        <dbReference type="Pfam" id="PF18052"/>
    </source>
</evidence>
<dbReference type="Gene3D" id="3.80.10.10">
    <property type="entry name" value="Ribonuclease Inhibitor"/>
    <property type="match status" value="3"/>
</dbReference>
<dbReference type="InterPro" id="IPR027417">
    <property type="entry name" value="P-loop_NTPase"/>
</dbReference>
<evidence type="ECO:0000256" key="4">
    <source>
        <dbReference type="ARBA" id="ARBA00022840"/>
    </source>
</evidence>
<gene>
    <name evidence="10" type="ORF">O6P43_006147</name>
</gene>
<dbReference type="Gene3D" id="1.10.10.10">
    <property type="entry name" value="Winged helix-like DNA-binding domain superfamily/Winged helix DNA-binding domain"/>
    <property type="match status" value="1"/>
</dbReference>
<dbReference type="InterPro" id="IPR032675">
    <property type="entry name" value="LRR_dom_sf"/>
</dbReference>
<dbReference type="GO" id="GO:0051707">
    <property type="term" value="P:response to other organism"/>
    <property type="evidence" value="ECO:0007669"/>
    <property type="project" value="UniProtKB-ARBA"/>
</dbReference>
<name>A0AAD7Q7L7_QUISA</name>
<dbReference type="Pfam" id="PF23559">
    <property type="entry name" value="WHD_DRP"/>
    <property type="match status" value="1"/>
</dbReference>
<organism evidence="10 11">
    <name type="scientific">Quillaja saponaria</name>
    <name type="common">Soap bark tree</name>
    <dbReference type="NCBI Taxonomy" id="32244"/>
    <lineage>
        <taxon>Eukaryota</taxon>
        <taxon>Viridiplantae</taxon>
        <taxon>Streptophyta</taxon>
        <taxon>Embryophyta</taxon>
        <taxon>Tracheophyta</taxon>
        <taxon>Spermatophyta</taxon>
        <taxon>Magnoliopsida</taxon>
        <taxon>eudicotyledons</taxon>
        <taxon>Gunneridae</taxon>
        <taxon>Pentapetalae</taxon>
        <taxon>rosids</taxon>
        <taxon>fabids</taxon>
        <taxon>Fabales</taxon>
        <taxon>Quillajaceae</taxon>
        <taxon>Quillaja</taxon>
    </lineage>
</organism>
<dbReference type="CDD" id="cd14798">
    <property type="entry name" value="RX-CC_like"/>
    <property type="match status" value="1"/>
</dbReference>
<dbReference type="GO" id="GO:0005524">
    <property type="term" value="F:ATP binding"/>
    <property type="evidence" value="ECO:0007669"/>
    <property type="project" value="UniProtKB-KW"/>
</dbReference>
<dbReference type="InterPro" id="IPR041118">
    <property type="entry name" value="Rx_N"/>
</dbReference>
<dbReference type="PANTHER" id="PTHR36766">
    <property type="entry name" value="PLANT BROAD-SPECTRUM MILDEW RESISTANCE PROTEIN RPW8"/>
    <property type="match status" value="1"/>
</dbReference>
<evidence type="ECO:0000256" key="3">
    <source>
        <dbReference type="ARBA" id="ARBA00022821"/>
    </source>
</evidence>
<dbReference type="InterPro" id="IPR042197">
    <property type="entry name" value="Apaf_helical"/>
</dbReference>
<evidence type="ECO:0000259" key="9">
    <source>
        <dbReference type="Pfam" id="PF23598"/>
    </source>
</evidence>
<dbReference type="Gene3D" id="3.40.50.300">
    <property type="entry name" value="P-loop containing nucleotide triphosphate hydrolases"/>
    <property type="match status" value="1"/>
</dbReference>
<keyword evidence="1" id="KW-0677">Repeat</keyword>
<proteinExistence type="predicted"/>
<keyword evidence="4" id="KW-0067">ATP-binding</keyword>
<accession>A0AAD7Q7L7</accession>
<evidence type="ECO:0000256" key="5">
    <source>
        <dbReference type="SAM" id="Coils"/>
    </source>
</evidence>
<reference evidence="10" key="1">
    <citation type="journal article" date="2023" name="Science">
        <title>Elucidation of the pathway for biosynthesis of saponin adjuvants from the soapbark tree.</title>
        <authorList>
            <person name="Reed J."/>
            <person name="Orme A."/>
            <person name="El-Demerdash A."/>
            <person name="Owen C."/>
            <person name="Martin L.B.B."/>
            <person name="Misra R.C."/>
            <person name="Kikuchi S."/>
            <person name="Rejzek M."/>
            <person name="Martin A.C."/>
            <person name="Harkess A."/>
            <person name="Leebens-Mack J."/>
            <person name="Louveau T."/>
            <person name="Stephenson M.J."/>
            <person name="Osbourn A."/>
        </authorList>
    </citation>
    <scope>NUCLEOTIDE SEQUENCE</scope>
    <source>
        <strain evidence="10">S10</strain>
    </source>
</reference>
<feature type="domain" description="NB-ARC" evidence="6">
    <location>
        <begin position="175"/>
        <end position="345"/>
    </location>
</feature>